<dbReference type="InterPro" id="IPR003791">
    <property type="entry name" value="UPF0178"/>
</dbReference>
<dbReference type="PANTHER" id="PTHR35146">
    <property type="entry name" value="UPF0178 PROTEIN YAII"/>
    <property type="match status" value="1"/>
</dbReference>
<evidence type="ECO:0000256" key="2">
    <source>
        <dbReference type="HAMAP-Rule" id="MF_00489"/>
    </source>
</evidence>
<gene>
    <name evidence="3" type="ORF">ACFSM5_11610</name>
</gene>
<sequence>MSTVIYVDGDACPVKEEVEKVATRHNLPVQIVSNGGLRPSRNPLVQTIVVAHGADAADDWIAERITDRDVAITADIPLASRCLEKGARVLGPTGKPFTNASIGMALAMRELKQHLRESTGQQTYNSGFTPRDRSNFLNALENELRALTRQR</sequence>
<dbReference type="HAMAP" id="MF_00489">
    <property type="entry name" value="UPF0178"/>
    <property type="match status" value="1"/>
</dbReference>
<dbReference type="NCBIfam" id="NF001095">
    <property type="entry name" value="PRK00124.1"/>
    <property type="match status" value="1"/>
</dbReference>
<dbReference type="PANTHER" id="PTHR35146:SF1">
    <property type="entry name" value="UPF0178 PROTEIN YAII"/>
    <property type="match status" value="1"/>
</dbReference>
<organism evidence="3 4">
    <name type="scientific">Lacibacterium aquatile</name>
    <dbReference type="NCBI Taxonomy" id="1168082"/>
    <lineage>
        <taxon>Bacteria</taxon>
        <taxon>Pseudomonadati</taxon>
        <taxon>Pseudomonadota</taxon>
        <taxon>Alphaproteobacteria</taxon>
        <taxon>Rhodospirillales</taxon>
        <taxon>Rhodospirillaceae</taxon>
    </lineage>
</organism>
<evidence type="ECO:0000313" key="4">
    <source>
        <dbReference type="Proteomes" id="UP001597295"/>
    </source>
</evidence>
<proteinExistence type="inferred from homology"/>
<name>A0ABW5DR59_9PROT</name>
<evidence type="ECO:0000256" key="1">
    <source>
        <dbReference type="ARBA" id="ARBA00008522"/>
    </source>
</evidence>
<dbReference type="CDD" id="cd18720">
    <property type="entry name" value="PIN_YqxD-like"/>
    <property type="match status" value="1"/>
</dbReference>
<evidence type="ECO:0000313" key="3">
    <source>
        <dbReference type="EMBL" id="MFD2263537.1"/>
    </source>
</evidence>
<comment type="similarity">
    <text evidence="1 2">Belongs to the UPF0178 family.</text>
</comment>
<dbReference type="Pfam" id="PF02639">
    <property type="entry name" value="DUF188"/>
    <property type="match status" value="1"/>
</dbReference>
<reference evidence="4" key="1">
    <citation type="journal article" date="2019" name="Int. J. Syst. Evol. Microbiol.">
        <title>The Global Catalogue of Microorganisms (GCM) 10K type strain sequencing project: providing services to taxonomists for standard genome sequencing and annotation.</title>
        <authorList>
            <consortium name="The Broad Institute Genomics Platform"/>
            <consortium name="The Broad Institute Genome Sequencing Center for Infectious Disease"/>
            <person name="Wu L."/>
            <person name="Ma J."/>
        </authorList>
    </citation>
    <scope>NUCLEOTIDE SEQUENCE [LARGE SCALE GENOMIC DNA]</scope>
    <source>
        <strain evidence="4">CGMCC 1.19062</strain>
    </source>
</reference>
<keyword evidence="4" id="KW-1185">Reference proteome</keyword>
<dbReference type="Proteomes" id="UP001597295">
    <property type="component" value="Unassembled WGS sequence"/>
</dbReference>
<protein>
    <recommendedName>
        <fullName evidence="2">UPF0178 protein ACFSM5_11610</fullName>
    </recommendedName>
</protein>
<dbReference type="EMBL" id="JBHUIP010000012">
    <property type="protein sequence ID" value="MFD2263537.1"/>
    <property type="molecule type" value="Genomic_DNA"/>
</dbReference>
<accession>A0ABW5DR59</accession>
<dbReference type="RefSeq" id="WP_379876558.1">
    <property type="nucleotide sequence ID" value="NZ_JBHUIP010000012.1"/>
</dbReference>
<comment type="caution">
    <text evidence="3">The sequence shown here is derived from an EMBL/GenBank/DDBJ whole genome shotgun (WGS) entry which is preliminary data.</text>
</comment>